<dbReference type="EMBL" id="AVCK01000055">
    <property type="protein sequence ID" value="KFN41941.1"/>
    <property type="molecule type" value="Genomic_DNA"/>
</dbReference>
<reference evidence="3 4" key="1">
    <citation type="submission" date="2013-09" db="EMBL/GenBank/DDBJ databases">
        <title>Genome sequencing of Arenimonas metalli.</title>
        <authorList>
            <person name="Chen F."/>
            <person name="Wang G."/>
        </authorList>
    </citation>
    <scope>NUCLEOTIDE SEQUENCE [LARGE SCALE GENOMIC DNA]</scope>
    <source>
        <strain evidence="3 4">CF5-1</strain>
    </source>
</reference>
<keyword evidence="4" id="KW-1185">Reference proteome</keyword>
<dbReference type="STRING" id="1384056.N787_04030"/>
<feature type="domain" description="Glycosyltransferase 2-like" evidence="2">
    <location>
        <begin position="31"/>
        <end position="191"/>
    </location>
</feature>
<comment type="caution">
    <text evidence="3">The sequence shown here is derived from an EMBL/GenBank/DDBJ whole genome shotgun (WGS) entry which is preliminary data.</text>
</comment>
<evidence type="ECO:0000313" key="4">
    <source>
        <dbReference type="Proteomes" id="UP000029393"/>
    </source>
</evidence>
<dbReference type="eggNOG" id="COG1216">
    <property type="taxonomic scope" value="Bacteria"/>
</dbReference>
<dbReference type="InterPro" id="IPR050256">
    <property type="entry name" value="Glycosyltransferase_2"/>
</dbReference>
<keyword evidence="1" id="KW-0812">Transmembrane</keyword>
<gene>
    <name evidence="3" type="ORF">N787_04030</name>
</gene>
<evidence type="ECO:0000256" key="1">
    <source>
        <dbReference type="SAM" id="Phobius"/>
    </source>
</evidence>
<sequence length="350" mass="37891">MTPAPTTPAAVETRPPEADAALPAWRSGIAVVMPCYRVVRHILPLLARIGPEVDRIYCVDDACPDGSGDHIAAGATDPRVQLLCHPVNQGVGGAVMTGYARAVQDGARVIVKLDGDGQMDPGMLGVLVAPILSGEADYTKGNRFWDLRRIGDMPLLRRLGNLGLGFMAKASTGYWDVYDPTNGYTALHADVAARLPFELVAKRYFFESDLLFRLNIERAVVIDVPMDARYGDETSHLSLPRAVGEFSLGHARNLLKRIIYNYFLRDLTLASIELVLGISLLAFGAGFGGWHWWHSAQAGVATPVGTIMIATVAVVSGLQLLLAFLGHDIAAMPRRPLHKVLAHRAATRRG</sequence>
<organism evidence="3 4">
    <name type="scientific">Arenimonas metalli CF5-1</name>
    <dbReference type="NCBI Taxonomy" id="1384056"/>
    <lineage>
        <taxon>Bacteria</taxon>
        <taxon>Pseudomonadati</taxon>
        <taxon>Pseudomonadota</taxon>
        <taxon>Gammaproteobacteria</taxon>
        <taxon>Lysobacterales</taxon>
        <taxon>Lysobacteraceae</taxon>
        <taxon>Arenimonas</taxon>
    </lineage>
</organism>
<dbReference type="InterPro" id="IPR029044">
    <property type="entry name" value="Nucleotide-diphossugar_trans"/>
</dbReference>
<keyword evidence="1" id="KW-1133">Transmembrane helix</keyword>
<proteinExistence type="predicted"/>
<protein>
    <recommendedName>
        <fullName evidence="2">Glycosyltransferase 2-like domain-containing protein</fullName>
    </recommendedName>
</protein>
<dbReference type="AlphaFoldDB" id="A0A091ARJ3"/>
<keyword evidence="1" id="KW-0472">Membrane</keyword>
<evidence type="ECO:0000259" key="2">
    <source>
        <dbReference type="Pfam" id="PF00535"/>
    </source>
</evidence>
<dbReference type="Pfam" id="PF00535">
    <property type="entry name" value="Glycos_transf_2"/>
    <property type="match status" value="1"/>
</dbReference>
<accession>A0A091ARJ3</accession>
<dbReference type="PATRIC" id="fig|1384056.3.peg.2325"/>
<dbReference type="InterPro" id="IPR001173">
    <property type="entry name" value="Glyco_trans_2-like"/>
</dbReference>
<evidence type="ECO:0000313" key="3">
    <source>
        <dbReference type="EMBL" id="KFN41941.1"/>
    </source>
</evidence>
<dbReference type="CDD" id="cd04179">
    <property type="entry name" value="DPM_DPG-synthase_like"/>
    <property type="match status" value="1"/>
</dbReference>
<name>A0A091ARJ3_9GAMM</name>
<feature type="transmembrane region" description="Helical" evidence="1">
    <location>
        <begin position="305"/>
        <end position="325"/>
    </location>
</feature>
<dbReference type="Gene3D" id="3.90.550.10">
    <property type="entry name" value="Spore Coat Polysaccharide Biosynthesis Protein SpsA, Chain A"/>
    <property type="match status" value="1"/>
</dbReference>
<feature type="transmembrane region" description="Helical" evidence="1">
    <location>
        <begin position="267"/>
        <end position="293"/>
    </location>
</feature>
<dbReference type="Proteomes" id="UP000029393">
    <property type="component" value="Unassembled WGS sequence"/>
</dbReference>
<dbReference type="PANTHER" id="PTHR48090">
    <property type="entry name" value="UNDECAPRENYL-PHOSPHATE 4-DEOXY-4-FORMAMIDO-L-ARABINOSE TRANSFERASE-RELATED"/>
    <property type="match status" value="1"/>
</dbReference>
<dbReference type="SUPFAM" id="SSF53448">
    <property type="entry name" value="Nucleotide-diphospho-sugar transferases"/>
    <property type="match status" value="1"/>
</dbReference>
<dbReference type="OrthoDB" id="9808633at2"/>
<dbReference type="RefSeq" id="WP_034214474.1">
    <property type="nucleotide sequence ID" value="NZ_AVCK01000055.1"/>
</dbReference>
<dbReference type="PANTHER" id="PTHR48090:SF6">
    <property type="entry name" value="SLR5056 PROTEIN"/>
    <property type="match status" value="1"/>
</dbReference>